<organism evidence="4 5">
    <name type="scientific">Acinetobacter modestus</name>
    <dbReference type="NCBI Taxonomy" id="1776740"/>
    <lineage>
        <taxon>Bacteria</taxon>
        <taxon>Pseudomonadati</taxon>
        <taxon>Pseudomonadota</taxon>
        <taxon>Gammaproteobacteria</taxon>
        <taxon>Moraxellales</taxon>
        <taxon>Moraxellaceae</taxon>
        <taxon>Acinetobacter</taxon>
    </lineage>
</organism>
<comment type="subcellular location">
    <subcellularLocation>
        <location evidence="1">Virion</location>
    </subcellularLocation>
</comment>
<keyword evidence="2" id="KW-1188">Viral release from host cell</keyword>
<evidence type="ECO:0000256" key="3">
    <source>
        <dbReference type="ARBA" id="ARBA00023219"/>
    </source>
</evidence>
<dbReference type="RefSeq" id="WP_005216871.1">
    <property type="nucleotide sequence ID" value="NZ_KB850089.1"/>
</dbReference>
<dbReference type="Pfam" id="PF12236">
    <property type="entry name" value="Head-tail_con"/>
    <property type="match status" value="1"/>
</dbReference>
<dbReference type="PATRIC" id="fig|1217705.3.peg.1780"/>
<dbReference type="eggNOG" id="ENOG502Z7XJ">
    <property type="taxonomic scope" value="Bacteria"/>
</dbReference>
<keyword evidence="3" id="KW-0231">Viral genome packaging</keyword>
<evidence type="ECO:0000313" key="5">
    <source>
        <dbReference type="Proteomes" id="UP000013248"/>
    </source>
</evidence>
<evidence type="ECO:0000256" key="1">
    <source>
        <dbReference type="ARBA" id="ARBA00004328"/>
    </source>
</evidence>
<dbReference type="AlphaFoldDB" id="N9NFA5"/>
<sequence>MNEDAIRKLKKRFDVVWQNRVSDMDNYCAEIALHVLPVAIKTIKNQDKHERSAWRKIVDNTGKDALKVLAAGMLSGTCSPSRPWFVIEASDPYLKKDTQVKQWLKELQDTCYATFAKSNVYRTVHNCYLQEGAFGTCAALAPRSKDAQLMDLIPMTFGEYAITVDSFNKPNGVYRKFKLTVENMVAFFGEDNVSDTVKSAYNNDNLDQEFTIHHAIYQRVGAKGFGAKNMPYASIYFEPSAQDKLLRESGLESFEVICGRWTVSSSDIYGESPASECFGDMRALQKAHQQVAKGVDYQVSPPMLLPDYLKGQEKETLPNGIAFYKPNPSSQTAQVQPMMNVQFDLNGLMNQIAQSQSRIDRAFYKDLFLMLDQYDQGKMTATEVYERKAEKMLMLGPVVERQIDELLRPLVEICVNRVLDSSQYLQETAPEAIQDKEIKIEFVSILALAQRATGASNLERMLSIVGNVAQVDPQVLDKFDTDKFIDEYAEIIGASPMIFRDPKVVEQMRSDRAKQQQVAQQQALLQQQADTQNQNANTARTVSEINPQTINELAVEGGFADA</sequence>
<dbReference type="HOGENOM" id="CLU_035407_0_0_6"/>
<evidence type="ECO:0000313" key="4">
    <source>
        <dbReference type="EMBL" id="ENX01462.1"/>
    </source>
</evidence>
<proteinExistence type="predicted"/>
<evidence type="ECO:0008006" key="6">
    <source>
        <dbReference type="Google" id="ProtNLM"/>
    </source>
</evidence>
<reference evidence="4 5" key="1">
    <citation type="submission" date="2013-02" db="EMBL/GenBank/DDBJ databases">
        <title>The Genome Sequence of Acinetobacter sp. ANC 3862.</title>
        <authorList>
            <consortium name="The Broad Institute Genome Sequencing Platform"/>
            <consortium name="The Broad Institute Genome Sequencing Center for Infectious Disease"/>
            <person name="Cerqueira G."/>
            <person name="Feldgarden M."/>
            <person name="Courvalin P."/>
            <person name="Perichon B."/>
            <person name="Grillot-Courvalin C."/>
            <person name="Clermont D."/>
            <person name="Rocha E."/>
            <person name="Yoon E.-J."/>
            <person name="Nemec A."/>
            <person name="Walker B."/>
            <person name="Young S.K."/>
            <person name="Zeng Q."/>
            <person name="Gargeya S."/>
            <person name="Fitzgerald M."/>
            <person name="Haas B."/>
            <person name="Abouelleil A."/>
            <person name="Alvarado L."/>
            <person name="Arachchi H.M."/>
            <person name="Berlin A.M."/>
            <person name="Chapman S.B."/>
            <person name="Dewar J."/>
            <person name="Goldberg J."/>
            <person name="Griggs A."/>
            <person name="Gujja S."/>
            <person name="Hansen M."/>
            <person name="Howarth C."/>
            <person name="Imamovic A."/>
            <person name="Larimer J."/>
            <person name="McCowan C."/>
            <person name="Murphy C."/>
            <person name="Neiman D."/>
            <person name="Pearson M."/>
            <person name="Priest M."/>
            <person name="Roberts A."/>
            <person name="Saif S."/>
            <person name="Shea T."/>
            <person name="Sisk P."/>
            <person name="Sykes S."/>
            <person name="Wortman J."/>
            <person name="Nusbaum C."/>
            <person name="Birren B."/>
        </authorList>
    </citation>
    <scope>NUCLEOTIDE SEQUENCE [LARGE SCALE GENOMIC DNA]</scope>
    <source>
        <strain evidence="4 5">ANC 3862</strain>
    </source>
</reference>
<gene>
    <name evidence="4" type="ORF">F900_01829</name>
</gene>
<dbReference type="EMBL" id="APRP01000017">
    <property type="protein sequence ID" value="ENX01462.1"/>
    <property type="molecule type" value="Genomic_DNA"/>
</dbReference>
<protein>
    <recommendedName>
        <fullName evidence="6">Bacteriophage head to tail connecting protein</fullName>
    </recommendedName>
</protein>
<name>N9NFA5_9GAMM</name>
<evidence type="ECO:0000256" key="2">
    <source>
        <dbReference type="ARBA" id="ARBA00022612"/>
    </source>
</evidence>
<dbReference type="Proteomes" id="UP000013248">
    <property type="component" value="Unassembled WGS sequence"/>
</dbReference>
<dbReference type="InterPro" id="IPR020991">
    <property type="entry name" value="Connector_podovirus"/>
</dbReference>
<accession>N9NFA5</accession>
<dbReference type="STRING" id="1217705.F900_01829"/>
<comment type="caution">
    <text evidence="4">The sequence shown here is derived from an EMBL/GenBank/DDBJ whole genome shotgun (WGS) entry which is preliminary data.</text>
</comment>